<keyword evidence="11" id="KW-0464">Manganese</keyword>
<dbReference type="GO" id="GO:0005737">
    <property type="term" value="C:cytoplasm"/>
    <property type="evidence" value="ECO:0007669"/>
    <property type="project" value="UniProtKB-SubCell"/>
</dbReference>
<dbReference type="AlphaFoldDB" id="A0A1E5SZ62"/>
<evidence type="ECO:0000256" key="6">
    <source>
        <dbReference type="ARBA" id="ARBA00022491"/>
    </source>
</evidence>
<evidence type="ECO:0000256" key="13">
    <source>
        <dbReference type="ARBA" id="ARBA00032593"/>
    </source>
</evidence>
<evidence type="ECO:0000256" key="2">
    <source>
        <dbReference type="ARBA" id="ARBA00007871"/>
    </source>
</evidence>
<evidence type="ECO:0000256" key="3">
    <source>
        <dbReference type="ARBA" id="ARBA00011738"/>
    </source>
</evidence>
<dbReference type="EMBL" id="MDGQ01000005">
    <property type="protein sequence ID" value="OEK04419.1"/>
    <property type="molecule type" value="Genomic_DNA"/>
</dbReference>
<evidence type="ECO:0000256" key="5">
    <source>
        <dbReference type="ARBA" id="ARBA00022490"/>
    </source>
</evidence>
<dbReference type="GO" id="GO:0003677">
    <property type="term" value="F:DNA binding"/>
    <property type="evidence" value="ECO:0007669"/>
    <property type="project" value="UniProtKB-KW"/>
</dbReference>
<dbReference type="SMART" id="SM00529">
    <property type="entry name" value="HTH_DTXR"/>
    <property type="match status" value="1"/>
</dbReference>
<dbReference type="GO" id="GO:0046983">
    <property type="term" value="F:protein dimerization activity"/>
    <property type="evidence" value="ECO:0007669"/>
    <property type="project" value="InterPro"/>
</dbReference>
<dbReference type="Gene3D" id="2.30.30.90">
    <property type="match status" value="1"/>
</dbReference>
<keyword evidence="5" id="KW-0963">Cytoplasm</keyword>
<dbReference type="InterPro" id="IPR050536">
    <property type="entry name" value="DtxR_MntR_Metal-Reg"/>
</dbReference>
<dbReference type="InterPro" id="IPR022687">
    <property type="entry name" value="HTH_DTXR"/>
</dbReference>
<dbReference type="Pfam" id="PF04023">
    <property type="entry name" value="FeoA"/>
    <property type="match status" value="1"/>
</dbReference>
<feature type="domain" description="HTH dtxR-type" evidence="14">
    <location>
        <begin position="1"/>
        <end position="64"/>
    </location>
</feature>
<dbReference type="Gene3D" id="1.10.10.10">
    <property type="entry name" value="Winged helix-like DNA-binding domain superfamily/Winged helix DNA-binding domain"/>
    <property type="match status" value="1"/>
</dbReference>
<sequence>MFSFAEENYLKAIYHLSENGHHRVNTNALADEMQTTAASVSDMIGKLSKKKVVDYQKYRGVKVSDKGKEVALKVIRKHRLWEVFLVDKLKFHWDEVHEIAEQLEHIKSPLLISRLDEFLGFPKHDPHGDPIPDENGVFTTVKKIQLSMLDIGTPCQVVTVNDSGNSFLKYLDKVGITIGTKISIDDKNDFDGSIDITINQNKSITISQTAAENILVTNL</sequence>
<evidence type="ECO:0000256" key="9">
    <source>
        <dbReference type="ARBA" id="ARBA00023159"/>
    </source>
</evidence>
<dbReference type="InterPro" id="IPR022689">
    <property type="entry name" value="Iron_dep_repressor"/>
</dbReference>
<evidence type="ECO:0000256" key="4">
    <source>
        <dbReference type="ARBA" id="ARBA00022386"/>
    </source>
</evidence>
<dbReference type="RefSeq" id="WP_069835924.1">
    <property type="nucleotide sequence ID" value="NZ_MDGQ01000005.1"/>
</dbReference>
<comment type="function">
    <text evidence="12">In the presence of manganese, represses expression of mntH and mntS. Up-regulates expression of mntP.</text>
</comment>
<dbReference type="Pfam" id="PF02742">
    <property type="entry name" value="Fe_dep_repr_C"/>
    <property type="match status" value="1"/>
</dbReference>
<gene>
    <name evidence="15" type="ORF">BFP71_13145</name>
</gene>
<dbReference type="InterPro" id="IPR007167">
    <property type="entry name" value="Fe-transptr_FeoA-like"/>
</dbReference>
<reference evidence="15 16" key="1">
    <citation type="submission" date="2016-08" db="EMBL/GenBank/DDBJ databases">
        <title>Draft genome of Fabibacter sp. strain SK-8.</title>
        <authorList>
            <person name="Wong S.-K."/>
            <person name="Hamasaki K."/>
            <person name="Yoshizawa S."/>
        </authorList>
    </citation>
    <scope>NUCLEOTIDE SEQUENCE [LARGE SCALE GENOMIC DNA]</scope>
    <source>
        <strain evidence="15 16">SK-8</strain>
    </source>
</reference>
<keyword evidence="6" id="KW-0678">Repressor</keyword>
<dbReference type="GO" id="GO:0003700">
    <property type="term" value="F:DNA-binding transcription factor activity"/>
    <property type="evidence" value="ECO:0007669"/>
    <property type="project" value="InterPro"/>
</dbReference>
<dbReference type="SMART" id="SM00899">
    <property type="entry name" value="FeoA"/>
    <property type="match status" value="1"/>
</dbReference>
<dbReference type="GO" id="GO:0045892">
    <property type="term" value="P:negative regulation of DNA-templated transcription"/>
    <property type="evidence" value="ECO:0007669"/>
    <property type="project" value="TreeGrafter"/>
</dbReference>
<dbReference type="SUPFAM" id="SSF46785">
    <property type="entry name" value="Winged helix' DNA-binding domain"/>
    <property type="match status" value="1"/>
</dbReference>
<comment type="caution">
    <text evidence="15">The sequence shown here is derived from an EMBL/GenBank/DDBJ whole genome shotgun (WGS) entry which is preliminary data.</text>
</comment>
<dbReference type="Pfam" id="PF01325">
    <property type="entry name" value="Fe_dep_repress"/>
    <property type="match status" value="1"/>
</dbReference>
<keyword evidence="9" id="KW-0010">Activator</keyword>
<dbReference type="OrthoDB" id="9791355at2"/>
<dbReference type="InterPro" id="IPR036421">
    <property type="entry name" value="Fe_dep_repressor_sf"/>
</dbReference>
<protein>
    <recommendedName>
        <fullName evidence="4">Transcriptional regulator MntR</fullName>
    </recommendedName>
    <alternativeName>
        <fullName evidence="13">Manganese transport regulator</fullName>
    </alternativeName>
</protein>
<evidence type="ECO:0000256" key="11">
    <source>
        <dbReference type="ARBA" id="ARBA00023211"/>
    </source>
</evidence>
<dbReference type="InterPro" id="IPR038157">
    <property type="entry name" value="FeoA_core_dom"/>
</dbReference>
<dbReference type="InterPro" id="IPR036390">
    <property type="entry name" value="WH_DNA-bd_sf"/>
</dbReference>
<accession>A0A1E5SZ62</accession>
<keyword evidence="16" id="KW-1185">Reference proteome</keyword>
<comment type="similarity">
    <text evidence="2">Belongs to the DtxR/MntR family.</text>
</comment>
<comment type="subcellular location">
    <subcellularLocation>
        <location evidence="1">Cytoplasm</location>
    </subcellularLocation>
</comment>
<name>A0A1E5SZ62_9BACT</name>
<evidence type="ECO:0000256" key="7">
    <source>
        <dbReference type="ARBA" id="ARBA00023015"/>
    </source>
</evidence>
<dbReference type="GO" id="GO:0046914">
    <property type="term" value="F:transition metal ion binding"/>
    <property type="evidence" value="ECO:0007669"/>
    <property type="project" value="InterPro"/>
</dbReference>
<dbReference type="PROSITE" id="PS50944">
    <property type="entry name" value="HTH_DTXR"/>
    <property type="match status" value="1"/>
</dbReference>
<comment type="subunit">
    <text evidence="3">Homodimer.</text>
</comment>
<dbReference type="InterPro" id="IPR036388">
    <property type="entry name" value="WH-like_DNA-bd_sf"/>
</dbReference>
<evidence type="ECO:0000256" key="8">
    <source>
        <dbReference type="ARBA" id="ARBA00023125"/>
    </source>
</evidence>
<evidence type="ECO:0000313" key="16">
    <source>
        <dbReference type="Proteomes" id="UP000095552"/>
    </source>
</evidence>
<evidence type="ECO:0000256" key="1">
    <source>
        <dbReference type="ARBA" id="ARBA00004496"/>
    </source>
</evidence>
<dbReference type="PANTHER" id="PTHR33238">
    <property type="entry name" value="IRON (METAL) DEPENDENT REPRESSOR, DTXR FAMILY"/>
    <property type="match status" value="1"/>
</dbReference>
<dbReference type="Gene3D" id="1.10.60.10">
    <property type="entry name" value="Iron dependent repressor, metal binding and dimerisation domain"/>
    <property type="match status" value="1"/>
</dbReference>
<keyword evidence="10" id="KW-0804">Transcription</keyword>
<organism evidence="15 16">
    <name type="scientific">Roseivirga misakiensis</name>
    <dbReference type="NCBI Taxonomy" id="1563681"/>
    <lineage>
        <taxon>Bacteria</taxon>
        <taxon>Pseudomonadati</taxon>
        <taxon>Bacteroidota</taxon>
        <taxon>Cytophagia</taxon>
        <taxon>Cytophagales</taxon>
        <taxon>Roseivirgaceae</taxon>
        <taxon>Roseivirga</taxon>
    </lineage>
</organism>
<dbReference type="Proteomes" id="UP000095552">
    <property type="component" value="Unassembled WGS sequence"/>
</dbReference>
<dbReference type="SUPFAM" id="SSF47979">
    <property type="entry name" value="Iron-dependent repressor protein, dimerization domain"/>
    <property type="match status" value="1"/>
</dbReference>
<dbReference type="PANTHER" id="PTHR33238:SF11">
    <property type="entry name" value="TRANSCRIPTIONAL REGULATOR MNTR"/>
    <property type="match status" value="1"/>
</dbReference>
<dbReference type="InterPro" id="IPR001367">
    <property type="entry name" value="Fe_dep_repressor"/>
</dbReference>
<evidence type="ECO:0000256" key="10">
    <source>
        <dbReference type="ARBA" id="ARBA00023163"/>
    </source>
</evidence>
<evidence type="ECO:0000256" key="12">
    <source>
        <dbReference type="ARBA" id="ARBA00025185"/>
    </source>
</evidence>
<evidence type="ECO:0000313" key="15">
    <source>
        <dbReference type="EMBL" id="OEK04419.1"/>
    </source>
</evidence>
<dbReference type="STRING" id="1563681.BFP71_13145"/>
<proteinExistence type="inferred from homology"/>
<keyword evidence="8" id="KW-0238">DNA-binding</keyword>
<evidence type="ECO:0000259" key="14">
    <source>
        <dbReference type="PROSITE" id="PS50944"/>
    </source>
</evidence>
<keyword evidence="7" id="KW-0805">Transcription regulation</keyword>